<comment type="caution">
    <text evidence="1">The sequence shown here is derived from an EMBL/GenBank/DDBJ whole genome shotgun (WGS) entry which is preliminary data.</text>
</comment>
<protein>
    <recommendedName>
        <fullName evidence="3">Lipoprotein</fullName>
    </recommendedName>
</protein>
<accession>A0A2S8IT73</accession>
<dbReference type="EMBL" id="PUIQ01000016">
    <property type="protein sequence ID" value="PQP17984.1"/>
    <property type="molecule type" value="Genomic_DNA"/>
</dbReference>
<dbReference type="Pfam" id="PF23793">
    <property type="entry name" value="LysC"/>
    <property type="match status" value="1"/>
</dbReference>
<dbReference type="AlphaFoldDB" id="A0A2S8IT73"/>
<evidence type="ECO:0000313" key="2">
    <source>
        <dbReference type="Proteomes" id="UP000238206"/>
    </source>
</evidence>
<dbReference type="InterPro" id="IPR058979">
    <property type="entry name" value="LysC-like"/>
</dbReference>
<evidence type="ECO:0000313" key="1">
    <source>
        <dbReference type="EMBL" id="PQP17984.1"/>
    </source>
</evidence>
<gene>
    <name evidence="1" type="ORF">C5615_14255</name>
</gene>
<name>A0A2S8IT73_BURCE</name>
<sequence>MQSTGIRVRGTKAGAAVLIAALLAGCAARSVGGIPDAYLQDCAHAPRPAGKRVADLAQALIDERAVLEACDWRDKAALRAWKTGAGR</sequence>
<organism evidence="1 2">
    <name type="scientific">Burkholderia cepacia</name>
    <name type="common">Pseudomonas cepacia</name>
    <dbReference type="NCBI Taxonomy" id="292"/>
    <lineage>
        <taxon>Bacteria</taxon>
        <taxon>Pseudomonadati</taxon>
        <taxon>Pseudomonadota</taxon>
        <taxon>Betaproteobacteria</taxon>
        <taxon>Burkholderiales</taxon>
        <taxon>Burkholderiaceae</taxon>
        <taxon>Burkholderia</taxon>
        <taxon>Burkholderia cepacia complex</taxon>
    </lineage>
</organism>
<dbReference type="Proteomes" id="UP000238206">
    <property type="component" value="Unassembled WGS sequence"/>
</dbReference>
<evidence type="ECO:0008006" key="3">
    <source>
        <dbReference type="Google" id="ProtNLM"/>
    </source>
</evidence>
<dbReference type="PROSITE" id="PS51257">
    <property type="entry name" value="PROKAR_LIPOPROTEIN"/>
    <property type="match status" value="1"/>
</dbReference>
<reference evidence="1 2" key="1">
    <citation type="submission" date="2018-02" db="EMBL/GenBank/DDBJ databases">
        <title>Draft genome sequencing of Burkholderia cepacia Y14-15.</title>
        <authorList>
            <person name="Zheng B.-X."/>
        </authorList>
    </citation>
    <scope>NUCLEOTIDE SEQUENCE [LARGE SCALE GENOMIC DNA]</scope>
    <source>
        <strain evidence="1 2">Y14-15</strain>
    </source>
</reference>
<proteinExistence type="predicted"/>